<sequence>MATTSPNDDASSCLIAPCNEHWAAVQMTFSHRSLPDIPQTFQVCRYIARPCCDKCPTEYIQGYIDKHISGILQPGTWLKGQFHLARAQKPKKRPRREEAHAPSTTLSDGNGTPRQSRFSEINNAIEAKDIEVKDKMIAANIAKKLVRGIAAVWDEDKQSPGRGQTTHDLQAVRIESLKKTENIRQLGTNLWLHSHKVEETTADVVHQIRLLSSYCRLYLKKRGMSIDIDPDPSKQETQKRHDEAVAVLSWIIDGLHQHRSSLALVLYRAVCKMRYVLNDVTRVSSTRRRRIAELVALALRHEPIVVAEESRVIHPGVFLKYNSSNLQLSDICGYLELSNLGNLSMTDSQVVEYAWGVPIGLLLTNAAQSHLPIFVDEKFGLKFISDCKVNLPEAETQSEQSQASQDQVRCAQRVADPPEKGIPSPPATSRSYLSGGTPTPPLELASRVPLHLDASTPQRSVLPTSNEDGPSPHDVLDAMSPYRFALPVGGDNGLFEPATSSYSDNSNIGLSNESFPDQYLTGQENVELARAIETEGAEACLRGFDRQDPDTSSHGLQSHIANIQRSPADASLFAVDVSLTGDHELQKNTMDGNASGIGHINVDAMSVSFLDYIQLFDFDSSVTPQ</sequence>
<keyword evidence="3" id="KW-1185">Reference proteome</keyword>
<reference evidence="2 3" key="1">
    <citation type="journal article" date="2014" name="BMC Genomics">
        <title>Comparative genome sequencing reveals chemotype-specific gene clusters in the toxigenic black mold Stachybotrys.</title>
        <authorList>
            <person name="Semeiks J."/>
            <person name="Borek D."/>
            <person name="Otwinowski Z."/>
            <person name="Grishin N.V."/>
        </authorList>
    </citation>
    <scope>NUCLEOTIDE SEQUENCE [LARGE SCALE GENOMIC DNA]</scope>
    <source>
        <strain evidence="3">CBS 109288 / IBT 7711</strain>
    </source>
</reference>
<proteinExistence type="predicted"/>
<organism evidence="2 3">
    <name type="scientific">Stachybotrys chartarum (strain CBS 109288 / IBT 7711)</name>
    <name type="common">Toxic black mold</name>
    <name type="synonym">Stilbospora chartarum</name>
    <dbReference type="NCBI Taxonomy" id="1280523"/>
    <lineage>
        <taxon>Eukaryota</taxon>
        <taxon>Fungi</taxon>
        <taxon>Dikarya</taxon>
        <taxon>Ascomycota</taxon>
        <taxon>Pezizomycotina</taxon>
        <taxon>Sordariomycetes</taxon>
        <taxon>Hypocreomycetidae</taxon>
        <taxon>Hypocreales</taxon>
        <taxon>Stachybotryaceae</taxon>
        <taxon>Stachybotrys</taxon>
    </lineage>
</organism>
<name>A0A084B811_STACB</name>
<feature type="compositionally biased region" description="Low complexity" evidence="1">
    <location>
        <begin position="394"/>
        <end position="407"/>
    </location>
</feature>
<dbReference type="EMBL" id="KL647774">
    <property type="protein sequence ID" value="KEY73690.1"/>
    <property type="molecule type" value="Genomic_DNA"/>
</dbReference>
<protein>
    <submittedName>
        <fullName evidence="2">Uncharacterized protein</fullName>
    </submittedName>
</protein>
<dbReference type="Proteomes" id="UP000028045">
    <property type="component" value="Unassembled WGS sequence"/>
</dbReference>
<gene>
    <name evidence="2" type="ORF">S7711_11424</name>
</gene>
<feature type="region of interest" description="Disordered" evidence="1">
    <location>
        <begin position="456"/>
        <end position="477"/>
    </location>
</feature>
<dbReference type="OrthoDB" id="5247274at2759"/>
<feature type="compositionally biased region" description="Polar residues" evidence="1">
    <location>
        <begin position="427"/>
        <end position="437"/>
    </location>
</feature>
<dbReference type="HOGENOM" id="CLU_437534_0_0_1"/>
<feature type="compositionally biased region" description="Polar residues" evidence="1">
    <location>
        <begin position="102"/>
        <end position="116"/>
    </location>
</feature>
<dbReference type="AlphaFoldDB" id="A0A084B811"/>
<feature type="compositionally biased region" description="Polar residues" evidence="1">
    <location>
        <begin position="456"/>
        <end position="468"/>
    </location>
</feature>
<evidence type="ECO:0000313" key="2">
    <source>
        <dbReference type="EMBL" id="KEY73690.1"/>
    </source>
</evidence>
<feature type="region of interest" description="Disordered" evidence="1">
    <location>
        <begin position="85"/>
        <end position="116"/>
    </location>
</feature>
<feature type="region of interest" description="Disordered" evidence="1">
    <location>
        <begin position="394"/>
        <end position="444"/>
    </location>
</feature>
<accession>A0A084B811</accession>
<evidence type="ECO:0000313" key="3">
    <source>
        <dbReference type="Proteomes" id="UP000028045"/>
    </source>
</evidence>
<evidence type="ECO:0000256" key="1">
    <source>
        <dbReference type="SAM" id="MobiDB-lite"/>
    </source>
</evidence>